<gene>
    <name evidence="3" type="ORF">DFH08DRAFT_724248</name>
</gene>
<dbReference type="PANTHER" id="PTHR31121">
    <property type="entry name" value="ALPHA-1,2 MANNOSYLTRANSFERASE KTR1"/>
    <property type="match status" value="1"/>
</dbReference>
<keyword evidence="2" id="KW-0808">Transferase</keyword>
<reference evidence="3" key="1">
    <citation type="submission" date="2023-03" db="EMBL/GenBank/DDBJ databases">
        <title>Massive genome expansion in bonnet fungi (Mycena s.s.) driven by repeated elements and novel gene families across ecological guilds.</title>
        <authorList>
            <consortium name="Lawrence Berkeley National Laboratory"/>
            <person name="Harder C.B."/>
            <person name="Miyauchi S."/>
            <person name="Viragh M."/>
            <person name="Kuo A."/>
            <person name="Thoen E."/>
            <person name="Andreopoulos B."/>
            <person name="Lu D."/>
            <person name="Skrede I."/>
            <person name="Drula E."/>
            <person name="Henrissat B."/>
            <person name="Morin E."/>
            <person name="Kohler A."/>
            <person name="Barry K."/>
            <person name="LaButti K."/>
            <person name="Morin E."/>
            <person name="Salamov A."/>
            <person name="Lipzen A."/>
            <person name="Mereny Z."/>
            <person name="Hegedus B."/>
            <person name="Baldrian P."/>
            <person name="Stursova M."/>
            <person name="Weitz H."/>
            <person name="Taylor A."/>
            <person name="Grigoriev I.V."/>
            <person name="Nagy L.G."/>
            <person name="Martin F."/>
            <person name="Kauserud H."/>
        </authorList>
    </citation>
    <scope>NUCLEOTIDE SEQUENCE</scope>
    <source>
        <strain evidence="3">CBHHK002</strain>
    </source>
</reference>
<evidence type="ECO:0000256" key="2">
    <source>
        <dbReference type="ARBA" id="ARBA00022679"/>
    </source>
</evidence>
<dbReference type="PANTHER" id="PTHR31121:SF6">
    <property type="entry name" value="ALPHA-1,2 MANNOSYLTRANSFERASE KTR1"/>
    <property type="match status" value="1"/>
</dbReference>
<evidence type="ECO:0000313" key="3">
    <source>
        <dbReference type="EMBL" id="KAJ7301480.1"/>
    </source>
</evidence>
<dbReference type="AlphaFoldDB" id="A0AAD7E831"/>
<evidence type="ECO:0000256" key="1">
    <source>
        <dbReference type="ARBA" id="ARBA00007677"/>
    </source>
</evidence>
<organism evidence="3 4">
    <name type="scientific">Mycena albidolilacea</name>
    <dbReference type="NCBI Taxonomy" id="1033008"/>
    <lineage>
        <taxon>Eukaryota</taxon>
        <taxon>Fungi</taxon>
        <taxon>Dikarya</taxon>
        <taxon>Basidiomycota</taxon>
        <taxon>Agaricomycotina</taxon>
        <taxon>Agaricomycetes</taxon>
        <taxon>Agaricomycetidae</taxon>
        <taxon>Agaricales</taxon>
        <taxon>Marasmiineae</taxon>
        <taxon>Mycenaceae</taxon>
        <taxon>Mycena</taxon>
    </lineage>
</organism>
<dbReference type="GO" id="GO:0000026">
    <property type="term" value="F:alpha-1,2-mannosyltransferase activity"/>
    <property type="evidence" value="ECO:0007669"/>
    <property type="project" value="TreeGrafter"/>
</dbReference>
<comment type="similarity">
    <text evidence="1">Belongs to the glycosyltransferase 15 family.</text>
</comment>
<protein>
    <submittedName>
        <fullName evidence="3">Glycolipid 2-alpha-mannosyltransferase-domain-containing protein</fullName>
    </submittedName>
</protein>
<dbReference type="GO" id="GO:0006487">
    <property type="term" value="P:protein N-linked glycosylation"/>
    <property type="evidence" value="ECO:0007669"/>
    <property type="project" value="TreeGrafter"/>
</dbReference>
<dbReference type="GO" id="GO:0005794">
    <property type="term" value="C:Golgi apparatus"/>
    <property type="evidence" value="ECO:0007669"/>
    <property type="project" value="TreeGrafter"/>
</dbReference>
<keyword evidence="4" id="KW-1185">Reference proteome</keyword>
<dbReference type="Pfam" id="PF01793">
    <property type="entry name" value="Glyco_transf_15"/>
    <property type="match status" value="1"/>
</dbReference>
<dbReference type="InterPro" id="IPR002685">
    <property type="entry name" value="Glyco_trans_15"/>
</dbReference>
<dbReference type="SUPFAM" id="SSF53448">
    <property type="entry name" value="Nucleotide-diphospho-sugar transferases"/>
    <property type="match status" value="1"/>
</dbReference>
<comment type="caution">
    <text evidence="3">The sequence shown here is derived from an EMBL/GenBank/DDBJ whole genome shotgun (WGS) entry which is preliminary data.</text>
</comment>
<name>A0AAD7E831_9AGAR</name>
<dbReference type="GO" id="GO:0000032">
    <property type="term" value="P:cell wall mannoprotein biosynthetic process"/>
    <property type="evidence" value="ECO:0007669"/>
    <property type="project" value="TreeGrafter"/>
</dbReference>
<dbReference type="EMBL" id="JARIHO010000134">
    <property type="protein sequence ID" value="KAJ7301480.1"/>
    <property type="molecule type" value="Genomic_DNA"/>
</dbReference>
<dbReference type="InterPro" id="IPR029044">
    <property type="entry name" value="Nucleotide-diphossugar_trans"/>
</dbReference>
<accession>A0AAD7E831</accession>
<sequence length="352" mass="40875">MPFSKRHVAILVIAALVLYLARSIDYRVALSDSSRFRDYASHGRPPYTAALVYLVSVLPGPRSADQLLDSLPLVQKHIPWKYQWPVLLLHAGAYDTPESRSDFLSRLRESAQEKDLGPDATEQLVNRIEFIPTYHELPTGIPADGAADSPVWDGEWPAYHHVCAFFSYKIFNHPRIRDLTYFLRLDDDSHVPSPTCFDPFEYMHVYNKSYAFRQEDPDLGWVTEGMWPFVSNYAQRYPSVERTLEHNGWEWPAHRLWPGGNFGLAQNFRSYETNFDLVKVPRFRTPEMSAFLDELASDPKRFYWYRWGDAPVRLAQVYMFLDVEKEVHRMCEVPYAHKEETFAGCGCVPLPE</sequence>
<dbReference type="GO" id="GO:0016020">
    <property type="term" value="C:membrane"/>
    <property type="evidence" value="ECO:0007669"/>
    <property type="project" value="InterPro"/>
</dbReference>
<evidence type="ECO:0000313" key="4">
    <source>
        <dbReference type="Proteomes" id="UP001218218"/>
    </source>
</evidence>
<proteinExistence type="inferred from homology"/>
<dbReference type="Gene3D" id="3.90.550.10">
    <property type="entry name" value="Spore Coat Polysaccharide Biosynthesis Protein SpsA, Chain A"/>
    <property type="match status" value="1"/>
</dbReference>
<dbReference type="Proteomes" id="UP001218218">
    <property type="component" value="Unassembled WGS sequence"/>
</dbReference>